<dbReference type="Gene3D" id="1.20.58.830">
    <property type="match status" value="2"/>
</dbReference>
<dbReference type="SUPFAM" id="SSF140924">
    <property type="entry name" value="Duffy binding domain-like"/>
    <property type="match status" value="3"/>
</dbReference>
<feature type="region of interest" description="Disordered" evidence="1">
    <location>
        <begin position="412"/>
        <end position="575"/>
    </location>
</feature>
<sequence>MLIDSMQWRDEHGKCINKDNDNTCIRGCKSKCECFQKWVDQKKEEWKNIKIHFLKQDDIGQETHCDPGVTLAAVLEEDKLLKIIQDTYGNTEETKHLRQMLQQAGVVGGVVGSGVGGTCGANGKNSIIDKLLQHEENDATKCLQKCQETQPESPAGEEGGAGRSLVTQRDPKKEDSEDEDPEEDDEDEDEVEEEDDLKDAGRFLNDSMYWRGIVGGCLKNGKKTCGKQKCKGECDCFQTRIEKKKTEWEDIKTHFKTQDLPGESITTLKYILRLDELFENIKSGEEKREKEDAAAGVPRSQNTSTIDKLLQHEEEDANKCKECPKPEDKSAARILEPSAPGTTLEDENENNFSEESKEELENEEDTTEDTDADGWSSSPEEEIDNKLDVCETVKNALKIENLKEACSLKYGPKAPSSWKCVTPTTNNDDKGSEGGQDESVVAKRRLKRSAGGKRDATAGSICVPPRRRRLYVTPLTKLTGDNTAASQVDGTTGQSQNGEAASNGPTDPVESLQAQVDEAKGGVQGTEGRVKPNGQTAEGSQSHPVSSAKALEPVGISSQTSEGKTTSKSSGKDPREALRDAFIQSAAVGTFFLWHNYKEQFKAQHGAVEALGGFGTYGVRADGPGLVPFSGPQPTLPQAPFAASQGKVGPAGLGPGAGLPRGQHGQPHGTQLGAP</sequence>
<gene>
    <name evidence="3" type="ORF">PFFVO_03451</name>
</gene>
<reference evidence="3 4" key="1">
    <citation type="submission" date="2013-02" db="EMBL/GenBank/DDBJ databases">
        <title>The Genome Annotation of Plasmodium falciparum Vietnam Oak-Knoll (FVO).</title>
        <authorList>
            <consortium name="The Broad Institute Genome Sequencing Platform"/>
            <consortium name="The Broad Institute Genome Sequencing Center for Infectious Disease"/>
            <person name="Neafsey D."/>
            <person name="Hoffman S."/>
            <person name="Volkman S."/>
            <person name="Rosenthal P."/>
            <person name="Walker B."/>
            <person name="Young S.K."/>
            <person name="Zeng Q."/>
            <person name="Gargeya S."/>
            <person name="Fitzgerald M."/>
            <person name="Haas B."/>
            <person name="Abouelleil A."/>
            <person name="Allen A.W."/>
            <person name="Alvarado L."/>
            <person name="Arachchi H.M."/>
            <person name="Berlin A.M."/>
            <person name="Chapman S.B."/>
            <person name="Gainer-Dewar J."/>
            <person name="Goldberg J."/>
            <person name="Griggs A."/>
            <person name="Gujja S."/>
            <person name="Hansen M."/>
            <person name="Howarth C."/>
            <person name="Imamovic A."/>
            <person name="Ireland A."/>
            <person name="Larimer J."/>
            <person name="McCowan C."/>
            <person name="Murphy C."/>
            <person name="Pearson M."/>
            <person name="Poon T.W."/>
            <person name="Priest M."/>
            <person name="Roberts A."/>
            <person name="Saif S."/>
            <person name="Shea T."/>
            <person name="Sisk P."/>
            <person name="Sykes S."/>
            <person name="Wortman J."/>
            <person name="Nusbaum C."/>
            <person name="Birren B."/>
        </authorList>
    </citation>
    <scope>NUCLEOTIDE SEQUENCE [LARGE SCALE GENOMIC DNA]</scope>
    <source>
        <strain evidence="4">Vietnam Oak-Knoll (FVO)</strain>
    </source>
</reference>
<feature type="region of interest" description="Disordered" evidence="1">
    <location>
        <begin position="630"/>
        <end position="675"/>
    </location>
</feature>
<name>A0A024V3I5_PLAFA</name>
<feature type="region of interest" description="Disordered" evidence="1">
    <location>
        <begin position="285"/>
        <end position="304"/>
    </location>
</feature>
<feature type="domain" description="Duffy-binding-like" evidence="2">
    <location>
        <begin position="202"/>
        <end position="325"/>
    </location>
</feature>
<feature type="domain" description="Duffy-binding-like" evidence="2">
    <location>
        <begin position="1"/>
        <end position="148"/>
    </location>
</feature>
<dbReference type="EMBL" id="KI925118">
    <property type="protein sequence ID" value="ETW17568.1"/>
    <property type="molecule type" value="Genomic_DNA"/>
</dbReference>
<feature type="region of interest" description="Disordered" evidence="1">
    <location>
        <begin position="147"/>
        <end position="201"/>
    </location>
</feature>
<feature type="compositionally biased region" description="Acidic residues" evidence="1">
    <location>
        <begin position="176"/>
        <end position="197"/>
    </location>
</feature>
<accession>A0A024V3I5</accession>
<dbReference type="Gene3D" id="1.20.1310.20">
    <property type="entry name" value="Duffy-antigen binding domain"/>
    <property type="match status" value="2"/>
</dbReference>
<evidence type="ECO:0000313" key="4">
    <source>
        <dbReference type="Proteomes" id="UP000030690"/>
    </source>
</evidence>
<feature type="compositionally biased region" description="Basic residues" evidence="1">
    <location>
        <begin position="442"/>
        <end position="451"/>
    </location>
</feature>
<dbReference type="AlphaFoldDB" id="A0A024V3I5"/>
<reference evidence="3 4" key="2">
    <citation type="submission" date="2013-02" db="EMBL/GenBank/DDBJ databases">
        <title>The Genome Sequence of Plasmodium falciparum Vietnam Oak-Knoll (FVO).</title>
        <authorList>
            <consortium name="The Broad Institute Genome Sequencing Platform"/>
            <consortium name="The Broad Institute Genome Sequencing Center for Infectious Disease"/>
            <person name="Neafsey D."/>
            <person name="Cheeseman I."/>
            <person name="Volkman S."/>
            <person name="Adams J."/>
            <person name="Walker B."/>
            <person name="Young S.K."/>
            <person name="Zeng Q."/>
            <person name="Gargeya S."/>
            <person name="Fitzgerald M."/>
            <person name="Haas B."/>
            <person name="Abouelleil A."/>
            <person name="Alvarado L."/>
            <person name="Arachchi H.M."/>
            <person name="Berlin A.M."/>
            <person name="Chapman S.B."/>
            <person name="Dewar J."/>
            <person name="Goldberg J."/>
            <person name="Griggs A."/>
            <person name="Gujja S."/>
            <person name="Hansen M."/>
            <person name="Howarth C."/>
            <person name="Imamovic A."/>
            <person name="Larimer J."/>
            <person name="McCowan C."/>
            <person name="Murphy C."/>
            <person name="Neiman D."/>
            <person name="Pearson M."/>
            <person name="Priest M."/>
            <person name="Roberts A."/>
            <person name="Saif S."/>
            <person name="Shea T."/>
            <person name="Sisk P."/>
            <person name="Sykes S."/>
            <person name="Wortman J."/>
            <person name="Nusbaum C."/>
            <person name="Birren B."/>
        </authorList>
    </citation>
    <scope>NUCLEOTIDE SEQUENCE [LARGE SCALE GENOMIC DNA]</scope>
    <source>
        <strain evidence="4">Vietnam Oak-Knoll (FVO)</strain>
    </source>
</reference>
<dbReference type="InterPro" id="IPR042202">
    <property type="entry name" value="Duffy-ag-bd_sf"/>
</dbReference>
<dbReference type="InterPro" id="IPR004258">
    <property type="entry name" value="DBL"/>
</dbReference>
<dbReference type="Proteomes" id="UP000030690">
    <property type="component" value="Unassembled WGS sequence"/>
</dbReference>
<feature type="region of interest" description="Disordered" evidence="1">
    <location>
        <begin position="315"/>
        <end position="387"/>
    </location>
</feature>
<dbReference type="Pfam" id="PF03011">
    <property type="entry name" value="PFEMP"/>
    <property type="match status" value="2"/>
</dbReference>
<feature type="compositionally biased region" description="Low complexity" evidence="1">
    <location>
        <begin position="557"/>
        <end position="569"/>
    </location>
</feature>
<evidence type="ECO:0000313" key="3">
    <source>
        <dbReference type="EMBL" id="ETW17568.1"/>
    </source>
</evidence>
<organism evidence="3 4">
    <name type="scientific">Plasmodium falciparum Vietnam Oak-Knoll</name>
    <name type="common">FVO</name>
    <dbReference type="NCBI Taxonomy" id="1036723"/>
    <lineage>
        <taxon>Eukaryota</taxon>
        <taxon>Sar</taxon>
        <taxon>Alveolata</taxon>
        <taxon>Apicomplexa</taxon>
        <taxon>Aconoidasida</taxon>
        <taxon>Haemosporida</taxon>
        <taxon>Plasmodiidae</taxon>
        <taxon>Plasmodium</taxon>
        <taxon>Plasmodium (Laverania)</taxon>
    </lineage>
</organism>
<feature type="compositionally biased region" description="Polar residues" evidence="1">
    <location>
        <begin position="479"/>
        <end position="505"/>
    </location>
</feature>
<feature type="compositionally biased region" description="Acidic residues" evidence="1">
    <location>
        <begin position="356"/>
        <end position="372"/>
    </location>
</feature>
<evidence type="ECO:0000259" key="2">
    <source>
        <dbReference type="Pfam" id="PF03011"/>
    </source>
</evidence>
<evidence type="ECO:0000256" key="1">
    <source>
        <dbReference type="SAM" id="MobiDB-lite"/>
    </source>
</evidence>
<feature type="compositionally biased region" description="Polar residues" evidence="1">
    <location>
        <begin position="533"/>
        <end position="545"/>
    </location>
</feature>
<feature type="compositionally biased region" description="Basic and acidic residues" evidence="1">
    <location>
        <begin position="315"/>
        <end position="331"/>
    </location>
</feature>
<protein>
    <recommendedName>
        <fullName evidence="2">Duffy-binding-like domain-containing protein</fullName>
    </recommendedName>
</protein>
<proteinExistence type="predicted"/>
<feature type="compositionally biased region" description="Gly residues" evidence="1">
    <location>
        <begin position="649"/>
        <end position="659"/>
    </location>
</feature>